<comment type="caution">
    <text evidence="1">The sequence shown here is derived from an EMBL/GenBank/DDBJ whole genome shotgun (WGS) entry which is preliminary data.</text>
</comment>
<dbReference type="Proteomes" id="UP000322873">
    <property type="component" value="Unassembled WGS sequence"/>
</dbReference>
<evidence type="ECO:0000313" key="2">
    <source>
        <dbReference type="Proteomes" id="UP000322873"/>
    </source>
</evidence>
<organism evidence="1 2">
    <name type="scientific">Monilinia fructicola</name>
    <name type="common">Brown rot fungus</name>
    <name type="synonym">Ciboria fructicola</name>
    <dbReference type="NCBI Taxonomy" id="38448"/>
    <lineage>
        <taxon>Eukaryota</taxon>
        <taxon>Fungi</taxon>
        <taxon>Dikarya</taxon>
        <taxon>Ascomycota</taxon>
        <taxon>Pezizomycotina</taxon>
        <taxon>Leotiomycetes</taxon>
        <taxon>Helotiales</taxon>
        <taxon>Sclerotiniaceae</taxon>
        <taxon>Monilinia</taxon>
    </lineage>
</organism>
<name>A0A5M9JZ82_MONFR</name>
<protein>
    <submittedName>
        <fullName evidence="1">Uncharacterized protein</fullName>
    </submittedName>
</protein>
<sequence length="69" mass="7943">MSTPRVTSLGVIRFFVLEGNKATPNVDSSGRIDDLHQGHLRISVINSSSFQVRTICQIYIWRIQRQSRR</sequence>
<keyword evidence="2" id="KW-1185">Reference proteome</keyword>
<accession>A0A5M9JZ82</accession>
<proteinExistence type="predicted"/>
<gene>
    <name evidence="1" type="ORF">EYC84_005993</name>
</gene>
<evidence type="ECO:0000313" key="1">
    <source>
        <dbReference type="EMBL" id="KAA8574541.1"/>
    </source>
</evidence>
<dbReference type="EMBL" id="VICG01000003">
    <property type="protein sequence ID" value="KAA8574541.1"/>
    <property type="molecule type" value="Genomic_DNA"/>
</dbReference>
<reference evidence="1 2" key="1">
    <citation type="submission" date="2019-06" db="EMBL/GenBank/DDBJ databases">
        <title>Genome Sequence of the Brown Rot Fungal Pathogen Monilinia fructicola.</title>
        <authorList>
            <person name="De Miccolis Angelini R.M."/>
            <person name="Landi L."/>
            <person name="Abate D."/>
            <person name="Pollastro S."/>
            <person name="Romanazzi G."/>
            <person name="Faretra F."/>
        </authorList>
    </citation>
    <scope>NUCLEOTIDE SEQUENCE [LARGE SCALE GENOMIC DNA]</scope>
    <source>
        <strain evidence="1 2">Mfrc123</strain>
    </source>
</reference>
<dbReference type="AlphaFoldDB" id="A0A5M9JZ82"/>